<dbReference type="Proteomes" id="UP000250535">
    <property type="component" value="Segment"/>
</dbReference>
<gene>
    <name evidence="2" type="primary">60</name>
    <name evidence="2" type="ORF">SEA_MEMENTOMORI_60</name>
</gene>
<feature type="compositionally biased region" description="Basic and acidic residues" evidence="1">
    <location>
        <begin position="83"/>
        <end position="95"/>
    </location>
</feature>
<proteinExistence type="predicted"/>
<keyword evidence="3" id="KW-1185">Reference proteome</keyword>
<protein>
    <submittedName>
        <fullName evidence="2">Uncharacterized protein</fullName>
    </submittedName>
</protein>
<sequence length="213" mass="22507">MKVSVKVTGSSGSLFGGTGNTVETKIEVDEEGFDTAGLMEVTHALGAVAGVIVRDIERRAEPATDPDVGTAYDGDADSEDAPEPERTEDGTHVRDTGGTPDGAGDVVRLTWTKDGGSRLFFDTGEHYYSPEVVGKFATPMAVEYGDPEVHVSVIARLGETQGKAGERAEHPALSDIRASLGDAVLIADEAQEIRNLALNGERRGDERGITHGR</sequence>
<feature type="region of interest" description="Disordered" evidence="1">
    <location>
        <begin position="59"/>
        <end position="105"/>
    </location>
</feature>
<organism evidence="2 3">
    <name type="scientific">Microbacterium phage MementoMori</name>
    <dbReference type="NCBI Taxonomy" id="2201436"/>
    <lineage>
        <taxon>Viruses</taxon>
        <taxon>Duplodnaviria</taxon>
        <taxon>Heunggongvirae</taxon>
        <taxon>Uroviricota</taxon>
        <taxon>Caudoviricetes</taxon>
        <taxon>Kutznervirinae</taxon>
        <taxon>Mementomorivirus</taxon>
        <taxon>Mementomorivirus mementomori</taxon>
    </lineage>
</organism>
<evidence type="ECO:0000256" key="1">
    <source>
        <dbReference type="SAM" id="MobiDB-lite"/>
    </source>
</evidence>
<dbReference type="EMBL" id="MH271303">
    <property type="protein sequence ID" value="AWY05314.1"/>
    <property type="molecule type" value="Genomic_DNA"/>
</dbReference>
<evidence type="ECO:0000313" key="3">
    <source>
        <dbReference type="Proteomes" id="UP000250535"/>
    </source>
</evidence>
<dbReference type="RefSeq" id="YP_009802732.1">
    <property type="nucleotide sequence ID" value="NC_047987.1"/>
</dbReference>
<evidence type="ECO:0000313" key="2">
    <source>
        <dbReference type="EMBL" id="AWY05314.1"/>
    </source>
</evidence>
<dbReference type="KEGG" id="vg:54993287"/>
<accession>A0A2Z4Q5M9</accession>
<name>A0A2Z4Q5M9_9CAUD</name>
<dbReference type="GeneID" id="54993287"/>
<reference evidence="2 3" key="1">
    <citation type="submission" date="2018-04" db="EMBL/GenBank/DDBJ databases">
        <authorList>
            <person name="Harrington T."/>
            <person name="Washburn E."/>
            <person name="Bricker J."/>
            <person name="McKinney A."/>
            <person name="Betsko A.J."/>
            <person name="Garlena R.A."/>
            <person name="Russell D.A."/>
            <person name="Pope W.A."/>
            <person name="Jacobs-Sera D."/>
            <person name="Hatfull G.F."/>
        </authorList>
    </citation>
    <scope>NUCLEOTIDE SEQUENCE [LARGE SCALE GENOMIC DNA]</scope>
</reference>